<organism evidence="1 2">
    <name type="scientific">Cymbomonas tetramitiformis</name>
    <dbReference type="NCBI Taxonomy" id="36881"/>
    <lineage>
        <taxon>Eukaryota</taxon>
        <taxon>Viridiplantae</taxon>
        <taxon>Chlorophyta</taxon>
        <taxon>Pyramimonadophyceae</taxon>
        <taxon>Pyramimonadales</taxon>
        <taxon>Pyramimonadaceae</taxon>
        <taxon>Cymbomonas</taxon>
    </lineage>
</organism>
<accession>A0AAE0KYT4</accession>
<dbReference type="EMBL" id="LGRX02013767">
    <property type="protein sequence ID" value="KAK3265652.1"/>
    <property type="molecule type" value="Genomic_DNA"/>
</dbReference>
<evidence type="ECO:0000313" key="2">
    <source>
        <dbReference type="Proteomes" id="UP001190700"/>
    </source>
</evidence>
<dbReference type="Proteomes" id="UP001190700">
    <property type="component" value="Unassembled WGS sequence"/>
</dbReference>
<proteinExistence type="predicted"/>
<keyword evidence="2" id="KW-1185">Reference proteome</keyword>
<dbReference type="Gene3D" id="3.20.20.80">
    <property type="entry name" value="Glycosidases"/>
    <property type="match status" value="1"/>
</dbReference>
<comment type="caution">
    <text evidence="1">The sequence shown here is derived from an EMBL/GenBank/DDBJ whole genome shotgun (WGS) entry which is preliminary data.</text>
</comment>
<dbReference type="InterPro" id="IPR017853">
    <property type="entry name" value="GH"/>
</dbReference>
<name>A0AAE0KYT4_9CHLO</name>
<sequence length="240" mass="26060">AHYPFPDSIPKLLAAYSYILTHPGIPCVFWLHLYGKTNAAGILNGKSPDVTLTEADGRIDGRNVWVPPNNPGFSWDERWPGQEPWTVGSQDAAQGPMYTGICGEEIKKMVAARSQAGIHSTSEVEVLESRKDLYKAVVTGRTIYGSSRDGASEKAAAYRLMVCIGPEARSTSVDAGWNTVSTGALHAVYAMREASTVLEPLPQIMSEERPHTYSQGPTAFQVDPSKVVSNNVDYFPEDGA</sequence>
<feature type="non-terminal residue" evidence="1">
    <location>
        <position position="1"/>
    </location>
</feature>
<reference evidence="1 2" key="1">
    <citation type="journal article" date="2015" name="Genome Biol. Evol.">
        <title>Comparative Genomics of a Bacterivorous Green Alga Reveals Evolutionary Causalities and Consequences of Phago-Mixotrophic Mode of Nutrition.</title>
        <authorList>
            <person name="Burns J.A."/>
            <person name="Paasch A."/>
            <person name="Narechania A."/>
            <person name="Kim E."/>
        </authorList>
    </citation>
    <scope>NUCLEOTIDE SEQUENCE [LARGE SCALE GENOMIC DNA]</scope>
    <source>
        <strain evidence="1 2">PLY_AMNH</strain>
    </source>
</reference>
<dbReference type="AlphaFoldDB" id="A0AAE0KYT4"/>
<dbReference type="SUPFAM" id="SSF51445">
    <property type="entry name" value="(Trans)glycosidases"/>
    <property type="match status" value="1"/>
</dbReference>
<gene>
    <name evidence="1" type="ORF">CYMTET_25683</name>
</gene>
<evidence type="ECO:0000313" key="1">
    <source>
        <dbReference type="EMBL" id="KAK3265652.1"/>
    </source>
</evidence>
<protein>
    <submittedName>
        <fullName evidence="1">Alpha-amylase A type-1/2</fullName>
    </submittedName>
</protein>